<evidence type="ECO:0000256" key="2">
    <source>
        <dbReference type="ARBA" id="ARBA00022448"/>
    </source>
</evidence>
<name>A0A1X1UFY8_9MYCO</name>
<evidence type="ECO:0000256" key="5">
    <source>
        <dbReference type="ARBA" id="ARBA00022989"/>
    </source>
</evidence>
<dbReference type="GO" id="GO:0022857">
    <property type="term" value="F:transmembrane transporter activity"/>
    <property type="evidence" value="ECO:0007669"/>
    <property type="project" value="InterPro"/>
</dbReference>
<dbReference type="Pfam" id="PF07690">
    <property type="entry name" value="MFS_1"/>
    <property type="match status" value="1"/>
</dbReference>
<keyword evidence="6 7" id="KW-0472">Membrane</keyword>
<sequence length="495" mass="51565">MPPPRRYLPTWPPPRWFIAGIVALGGMQLMVAMDFTFTVVAVPKIQNELGLSAAGRSWVIFATMLTCFSLMPLGGRLGDTIGRKRAFIIGVALFTIASAMCGIAWDQGTLVAARLLKGAGAAIVAPTSMALLATTFPKGPLRNAAAAVIGTMGGTGSVMGLVVGGVLTEVSWRLTFSVSVPIGLLVLYLTRTTLQETQKERMKLDIAGAVLAMLVCSAVVFGFSTGPEMGWLSATTIGSGVVALAALLAFAVVERTAENPVVPFNLFFDRNRLATFAAMLLAGGAMTTLVLLVAVYVQDIMGYSALRAGIGFIPFTIATAIGLGASSRLAMWFPPRVLVLIGSILLLGGVLYGTTLNHSIPYFPHLVLPIVVGGIGIGMINVPLSLSVIASVGVDRIGPVSAIAVMLQGLGGPVVLSIIQAIIMSRTVHLGGTNGPVKFMNAAQLHALDQGYIYGLMWLAGVVILLGGVALLIGYTAQQVAHAQEAQKAIAAEKL</sequence>
<evidence type="ECO:0000313" key="9">
    <source>
        <dbReference type="EMBL" id="ORV55628.1"/>
    </source>
</evidence>
<dbReference type="CDD" id="cd17321">
    <property type="entry name" value="MFS_MMR_MDR_like"/>
    <property type="match status" value="1"/>
</dbReference>
<evidence type="ECO:0000256" key="3">
    <source>
        <dbReference type="ARBA" id="ARBA00022475"/>
    </source>
</evidence>
<evidence type="ECO:0000256" key="1">
    <source>
        <dbReference type="ARBA" id="ARBA00004651"/>
    </source>
</evidence>
<organism evidence="9 10">
    <name type="scientific">Mycobacterium fragae</name>
    <dbReference type="NCBI Taxonomy" id="1260918"/>
    <lineage>
        <taxon>Bacteria</taxon>
        <taxon>Bacillati</taxon>
        <taxon>Actinomycetota</taxon>
        <taxon>Actinomycetes</taxon>
        <taxon>Mycobacteriales</taxon>
        <taxon>Mycobacteriaceae</taxon>
        <taxon>Mycobacterium</taxon>
    </lineage>
</organism>
<feature type="domain" description="Major facilitator superfamily (MFS) profile" evidence="8">
    <location>
        <begin position="20"/>
        <end position="479"/>
    </location>
</feature>
<feature type="transmembrane region" description="Helical" evidence="7">
    <location>
        <begin position="170"/>
        <end position="190"/>
    </location>
</feature>
<dbReference type="InterPro" id="IPR020846">
    <property type="entry name" value="MFS_dom"/>
</dbReference>
<feature type="transmembrane region" description="Helical" evidence="7">
    <location>
        <begin position="202"/>
        <end position="223"/>
    </location>
</feature>
<dbReference type="Proteomes" id="UP000194000">
    <property type="component" value="Unassembled WGS sequence"/>
</dbReference>
<feature type="transmembrane region" description="Helical" evidence="7">
    <location>
        <begin position="229"/>
        <end position="253"/>
    </location>
</feature>
<dbReference type="PANTHER" id="PTHR42718">
    <property type="entry name" value="MAJOR FACILITATOR SUPERFAMILY MULTIDRUG TRANSPORTER MFSC"/>
    <property type="match status" value="1"/>
</dbReference>
<feature type="transmembrane region" description="Helical" evidence="7">
    <location>
        <begin position="337"/>
        <end position="354"/>
    </location>
</feature>
<dbReference type="STRING" id="1260918.AWC06_03835"/>
<keyword evidence="3" id="KW-1003">Cell membrane</keyword>
<dbReference type="Gene3D" id="1.20.1250.20">
    <property type="entry name" value="MFS general substrate transporter like domains"/>
    <property type="match status" value="2"/>
</dbReference>
<gene>
    <name evidence="9" type="ORF">AWC06_03835</name>
</gene>
<accession>A0A1X1UFY8</accession>
<feature type="transmembrane region" description="Helical" evidence="7">
    <location>
        <begin position="144"/>
        <end position="164"/>
    </location>
</feature>
<feature type="transmembrane region" description="Helical" evidence="7">
    <location>
        <begin position="303"/>
        <end position="325"/>
    </location>
</feature>
<feature type="transmembrane region" description="Helical" evidence="7">
    <location>
        <begin position="16"/>
        <end position="37"/>
    </location>
</feature>
<feature type="transmembrane region" description="Helical" evidence="7">
    <location>
        <begin position="57"/>
        <end position="74"/>
    </location>
</feature>
<protein>
    <submittedName>
        <fullName evidence="9">MFS transporter</fullName>
    </submittedName>
</protein>
<dbReference type="InterPro" id="IPR011701">
    <property type="entry name" value="MFS"/>
</dbReference>
<dbReference type="GO" id="GO:0005886">
    <property type="term" value="C:plasma membrane"/>
    <property type="evidence" value="ECO:0007669"/>
    <property type="project" value="UniProtKB-SubCell"/>
</dbReference>
<feature type="transmembrane region" description="Helical" evidence="7">
    <location>
        <begin position="273"/>
        <end position="297"/>
    </location>
</feature>
<evidence type="ECO:0000256" key="4">
    <source>
        <dbReference type="ARBA" id="ARBA00022692"/>
    </source>
</evidence>
<feature type="transmembrane region" description="Helical" evidence="7">
    <location>
        <begin position="402"/>
        <end position="423"/>
    </location>
</feature>
<evidence type="ECO:0000259" key="8">
    <source>
        <dbReference type="PROSITE" id="PS50850"/>
    </source>
</evidence>
<dbReference type="SUPFAM" id="SSF103473">
    <property type="entry name" value="MFS general substrate transporter"/>
    <property type="match status" value="1"/>
</dbReference>
<comment type="caution">
    <text evidence="9">The sequence shown here is derived from an EMBL/GenBank/DDBJ whole genome shotgun (WGS) entry which is preliminary data.</text>
</comment>
<keyword evidence="2" id="KW-0813">Transport</keyword>
<feature type="transmembrane region" description="Helical" evidence="7">
    <location>
        <begin position="452"/>
        <end position="475"/>
    </location>
</feature>
<feature type="transmembrane region" description="Helical" evidence="7">
    <location>
        <begin position="111"/>
        <end position="132"/>
    </location>
</feature>
<feature type="transmembrane region" description="Helical" evidence="7">
    <location>
        <begin position="366"/>
        <end position="390"/>
    </location>
</feature>
<dbReference type="PROSITE" id="PS50850">
    <property type="entry name" value="MFS"/>
    <property type="match status" value="1"/>
</dbReference>
<evidence type="ECO:0000313" key="10">
    <source>
        <dbReference type="Proteomes" id="UP000194000"/>
    </source>
</evidence>
<comment type="subcellular location">
    <subcellularLocation>
        <location evidence="1">Cell membrane</location>
        <topology evidence="1">Multi-pass membrane protein</topology>
    </subcellularLocation>
</comment>
<evidence type="ECO:0000256" key="6">
    <source>
        <dbReference type="ARBA" id="ARBA00023136"/>
    </source>
</evidence>
<keyword evidence="10" id="KW-1185">Reference proteome</keyword>
<reference evidence="9 10" key="1">
    <citation type="submission" date="2016-01" db="EMBL/GenBank/DDBJ databases">
        <title>The new phylogeny of the genus Mycobacterium.</title>
        <authorList>
            <person name="Tarcisio F."/>
            <person name="Conor M."/>
            <person name="Antonella G."/>
            <person name="Elisabetta G."/>
            <person name="Giulia F.S."/>
            <person name="Sara T."/>
            <person name="Anna F."/>
            <person name="Clotilde B."/>
            <person name="Roberto B."/>
            <person name="Veronica D.S."/>
            <person name="Fabio R."/>
            <person name="Monica P."/>
            <person name="Olivier J."/>
            <person name="Enrico T."/>
            <person name="Nicola S."/>
        </authorList>
    </citation>
    <scope>NUCLEOTIDE SEQUENCE [LARGE SCALE GENOMIC DNA]</scope>
    <source>
        <strain evidence="9 10">DSM 45731</strain>
    </source>
</reference>
<dbReference type="PANTHER" id="PTHR42718:SF46">
    <property type="entry name" value="BLR6921 PROTEIN"/>
    <property type="match status" value="1"/>
</dbReference>
<keyword evidence="5 7" id="KW-1133">Transmembrane helix</keyword>
<evidence type="ECO:0000256" key="7">
    <source>
        <dbReference type="SAM" id="Phobius"/>
    </source>
</evidence>
<dbReference type="AlphaFoldDB" id="A0A1X1UFY8"/>
<keyword evidence="4 7" id="KW-0812">Transmembrane</keyword>
<proteinExistence type="predicted"/>
<dbReference type="InterPro" id="IPR036259">
    <property type="entry name" value="MFS_trans_sf"/>
</dbReference>
<dbReference type="EMBL" id="LQOW01000034">
    <property type="protein sequence ID" value="ORV55628.1"/>
    <property type="molecule type" value="Genomic_DNA"/>
</dbReference>
<feature type="transmembrane region" description="Helical" evidence="7">
    <location>
        <begin position="86"/>
        <end position="105"/>
    </location>
</feature>